<evidence type="ECO:0000313" key="2">
    <source>
        <dbReference type="EnsemblMetazoa" id="Aqu2.1.27012_001"/>
    </source>
</evidence>
<dbReference type="EnsemblMetazoa" id="Aqu2.1.27012_001">
    <property type="protein sequence ID" value="Aqu2.1.27012_001"/>
    <property type="gene ID" value="Aqu2.1.27012"/>
</dbReference>
<reference evidence="2" key="1">
    <citation type="submission" date="2017-05" db="UniProtKB">
        <authorList>
            <consortium name="EnsemblMetazoa"/>
        </authorList>
    </citation>
    <scope>IDENTIFICATION</scope>
</reference>
<evidence type="ECO:0000256" key="1">
    <source>
        <dbReference type="SAM" id="MobiDB-lite"/>
    </source>
</evidence>
<dbReference type="AlphaFoldDB" id="A0A1X7UGV8"/>
<organism evidence="2">
    <name type="scientific">Amphimedon queenslandica</name>
    <name type="common">Sponge</name>
    <dbReference type="NCBI Taxonomy" id="400682"/>
    <lineage>
        <taxon>Eukaryota</taxon>
        <taxon>Metazoa</taxon>
        <taxon>Porifera</taxon>
        <taxon>Demospongiae</taxon>
        <taxon>Heteroscleromorpha</taxon>
        <taxon>Haplosclerida</taxon>
        <taxon>Niphatidae</taxon>
        <taxon>Amphimedon</taxon>
    </lineage>
</organism>
<sequence>MVIFEASVKPIIERFELSIHETAGGTPVGAALPVSGTSVTTGVATGPGGPTGRDTDGGEVGGVVGVPGVPGGPASLPASPAEPGAPGLPSSP</sequence>
<feature type="compositionally biased region" description="Low complexity" evidence="1">
    <location>
        <begin position="72"/>
        <end position="92"/>
    </location>
</feature>
<name>A0A1X7UGV8_AMPQE</name>
<feature type="region of interest" description="Disordered" evidence="1">
    <location>
        <begin position="39"/>
        <end position="92"/>
    </location>
</feature>
<proteinExistence type="predicted"/>
<feature type="compositionally biased region" description="Gly residues" evidence="1">
    <location>
        <begin position="58"/>
        <end position="71"/>
    </location>
</feature>
<dbReference type="InParanoid" id="A0A1X7UGV8"/>
<protein>
    <submittedName>
        <fullName evidence="2">Uncharacterized protein</fullName>
    </submittedName>
</protein>
<accession>A0A1X7UGV8</accession>